<proteinExistence type="predicted"/>
<dbReference type="EMBL" id="JRXE01000005">
    <property type="protein sequence ID" value="KOC91539.1"/>
    <property type="molecule type" value="Genomic_DNA"/>
</dbReference>
<organism evidence="2 5">
    <name type="scientific">Winslowiella iniecta</name>
    <dbReference type="NCBI Taxonomy" id="1560201"/>
    <lineage>
        <taxon>Bacteria</taxon>
        <taxon>Pseudomonadati</taxon>
        <taxon>Pseudomonadota</taxon>
        <taxon>Gammaproteobacteria</taxon>
        <taxon>Enterobacterales</taxon>
        <taxon>Erwiniaceae</taxon>
        <taxon>Winslowiella</taxon>
    </lineage>
</organism>
<dbReference type="RefSeq" id="WP_052898102.1">
    <property type="nucleotide sequence ID" value="NZ_JRXE01000005.1"/>
</dbReference>
<dbReference type="EMBL" id="JRXF01000005">
    <property type="protein sequence ID" value="KOC94509.1"/>
    <property type="molecule type" value="Genomic_DNA"/>
</dbReference>
<dbReference type="Proteomes" id="UP000036851">
    <property type="component" value="Unassembled WGS sequence"/>
</dbReference>
<dbReference type="Proteomes" id="UP000037088">
    <property type="component" value="Unassembled WGS sequence"/>
</dbReference>
<reference evidence="4 5" key="1">
    <citation type="journal article" date="2015" name="Int. J. Syst. Evol. Microbiol.">
        <title>Erwinia iniecta sp. nov., isolated from Russian wheat aphids (Diuraphis noxia).</title>
        <authorList>
            <person name="Campillo T."/>
            <person name="Luna E."/>
            <person name="Portier P."/>
            <person name="Fischer-Le Saux M."/>
            <person name="Lapitan N."/>
            <person name="Tisserat N.A."/>
            <person name="Leach J.E."/>
        </authorList>
    </citation>
    <scope>NUCLEOTIDE SEQUENCE [LARGE SCALE GENOMIC DNA]</scope>
    <source>
        <strain evidence="2 5">B120</strain>
        <strain evidence="3 4">B149</strain>
    </source>
</reference>
<gene>
    <name evidence="2" type="ORF">NG42_04655</name>
    <name evidence="3" type="ORF">NG43_04845</name>
</gene>
<feature type="signal peptide" evidence="1">
    <location>
        <begin position="1"/>
        <end position="24"/>
    </location>
</feature>
<keyword evidence="5" id="KW-1185">Reference proteome</keyword>
<dbReference type="PATRIC" id="fig|1560201.3.peg.1003"/>
<evidence type="ECO:0000313" key="2">
    <source>
        <dbReference type="EMBL" id="KOC91539.1"/>
    </source>
</evidence>
<sequence>MNKRIFMAAASVLFVAPLSIVAYAINSDNLVPAQTTAASLNYADFDVMNSQEMEETRGKVGPAVIIAGQGVAGAAAAIGNAYASAPNNSPGTSEVISQGVGGFVAGGLNPVVGPVAAGALGLSAYGATQAMLGGGGGGDSGCQTCHGMSKQ</sequence>
<evidence type="ECO:0000313" key="4">
    <source>
        <dbReference type="Proteomes" id="UP000036851"/>
    </source>
</evidence>
<evidence type="ECO:0000313" key="5">
    <source>
        <dbReference type="Proteomes" id="UP000037088"/>
    </source>
</evidence>
<evidence type="ECO:0000256" key="1">
    <source>
        <dbReference type="SAM" id="SignalP"/>
    </source>
</evidence>
<protein>
    <submittedName>
        <fullName evidence="2">Uncharacterized protein</fullName>
    </submittedName>
</protein>
<accession>A0A0L7T842</accession>
<name>A0A0L7T842_9GAMM</name>
<comment type="caution">
    <text evidence="2">The sequence shown here is derived from an EMBL/GenBank/DDBJ whole genome shotgun (WGS) entry which is preliminary data.</text>
</comment>
<dbReference type="STRING" id="1560201.NG42_04655"/>
<evidence type="ECO:0000313" key="3">
    <source>
        <dbReference type="EMBL" id="KOC94509.1"/>
    </source>
</evidence>
<dbReference type="AlphaFoldDB" id="A0A0L7T842"/>
<dbReference type="OrthoDB" id="9994757at2"/>
<feature type="chain" id="PRO_5008219439" evidence="1">
    <location>
        <begin position="25"/>
        <end position="151"/>
    </location>
</feature>
<keyword evidence="1" id="KW-0732">Signal</keyword>